<feature type="transmembrane region" description="Helical" evidence="1">
    <location>
        <begin position="20"/>
        <end position="39"/>
    </location>
</feature>
<dbReference type="VEuPathDB" id="MicrosporidiaDB:ECU01_0020"/>
<reference evidence="2" key="5">
    <citation type="submission" date="2017-03" db="EMBL/GenBank/DDBJ databases">
        <title>Transcriptional signals for accurate microsporidian genome annotation, supporting high quality comparative genomics.</title>
        <authorList>
            <person name="Peyretaillade E."/>
            <person name="Parisot N."/>
            <person name="Polonais V."/>
            <person name="Terrat S."/>
            <person name="Denonfoux J."/>
            <person name="Dugat-Bony E."/>
            <person name="Wawrzyniak I."/>
            <person name="Biderre-Petit C."/>
            <person name="Mahul A."/>
            <person name="Rimour S."/>
            <person name="Goncalves O."/>
            <person name="Bornes S."/>
            <person name="Delbac F."/>
            <person name="Chebance C."/>
            <person name="Duprat S."/>
            <person name="Samson G."/>
            <person name="Katinka M."/>
            <person name="Weissenbach J."/>
            <person name="Wincker P."/>
            <person name="Peyret P."/>
        </authorList>
    </citation>
    <scope>NUCLEOTIDE SEQUENCE</scope>
    <source>
        <strain evidence="2">GB-M1</strain>
    </source>
</reference>
<evidence type="ECO:0000313" key="3">
    <source>
        <dbReference type="EMBL" id="CAD25030.1"/>
    </source>
</evidence>
<dbReference type="EMBL" id="AL391737">
    <property type="protein sequence ID" value="CAD25030.1"/>
    <property type="molecule type" value="Genomic_DNA"/>
</dbReference>
<evidence type="ECO:0000313" key="4">
    <source>
        <dbReference type="Proteomes" id="UP000000819"/>
    </source>
</evidence>
<gene>
    <name evidence="2" type="ordered locus">ECU01_0020</name>
    <name evidence="3" type="ordered locus">ECU01_1590</name>
</gene>
<name>Q8ST71_ENCCU</name>
<accession>Q8ST71</accession>
<keyword evidence="1" id="KW-1133">Transmembrane helix</keyword>
<sequence length="231" mass="25357">MEEDSDILRLCICASVCGELLLHCVFCPFCFPARLLLLCCSFSARLLLLCCSFSARLLLLCCIQLLCPSSSALLFLLCCIRLLCPSSSALLFLLCCIRLLCPSSSALLFLLCCIRLLCPSSSASSAPSALLFLPCRAPSRRGLRLLRGELSCPLLPVREPCCVCLKSLRLLLFRSPPPFVAMPLLCACMCSYVLCPAATLSTSRRPPLLPRQRPFLLLPSPACRTSSRRHH</sequence>
<evidence type="ECO:0000256" key="1">
    <source>
        <dbReference type="SAM" id="Phobius"/>
    </source>
</evidence>
<keyword evidence="1" id="KW-0472">Membrane</keyword>
<dbReference type="HOGENOM" id="CLU_1199811_0_0_1"/>
<proteinExistence type="predicted"/>
<feature type="transmembrane region" description="Helical" evidence="1">
    <location>
        <begin position="179"/>
        <end position="201"/>
    </location>
</feature>
<reference evidence="2" key="1">
    <citation type="submission" date="2000-08" db="EMBL/GenBank/DDBJ databases">
        <authorList>
            <person name="Genoscope"/>
        </authorList>
    </citation>
    <scope>NUCLEOTIDE SEQUENCE</scope>
    <source>
        <strain evidence="2">GB-M1</strain>
    </source>
</reference>
<organism evidence="2 4">
    <name type="scientific">Encephalitozoon cuniculi (strain GB-M1)</name>
    <name type="common">Microsporidian parasite</name>
    <dbReference type="NCBI Taxonomy" id="284813"/>
    <lineage>
        <taxon>Eukaryota</taxon>
        <taxon>Fungi</taxon>
        <taxon>Fungi incertae sedis</taxon>
        <taxon>Microsporidia</taxon>
        <taxon>Unikaryonidae</taxon>
        <taxon>Encephalitozoon</taxon>
    </lineage>
</organism>
<dbReference type="VEuPathDB" id="MicrosporidiaDB:ECU01_1590"/>
<keyword evidence="1" id="KW-0812">Transmembrane</keyword>
<dbReference type="EMBL" id="AL391737">
    <property type="protein sequence ID" value="CAD24874.1"/>
    <property type="molecule type" value="Genomic_DNA"/>
</dbReference>
<keyword evidence="4" id="KW-1185">Reference proteome</keyword>
<dbReference type="InParanoid" id="Q8ST71"/>
<reference evidence="2 4" key="3">
    <citation type="journal article" date="2001" name="Nature">
        <title>Genome sequence and gene compaction of the eukaryote parasite Encephalitozoon cuniculi.</title>
        <authorList>
            <person name="Katinka M.D."/>
            <person name="Duprat S."/>
            <person name="Cornillot E."/>
            <person name="Metenier G."/>
            <person name="Thomarat F."/>
            <person name="Prensier G."/>
            <person name="Barbe V."/>
            <person name="Peyretaillade E."/>
            <person name="Brottier P."/>
            <person name="Wincker P."/>
            <person name="Delbac F."/>
            <person name="El Alaoui H."/>
            <person name="Peyret P."/>
            <person name="Saurin W."/>
            <person name="Gouy M."/>
            <person name="Weissenbach J."/>
            <person name="Vivares C.P."/>
        </authorList>
    </citation>
    <scope>NUCLEOTIDE SEQUENCE [LARGE SCALE GENOMIC DNA]</scope>
    <source>
        <strain evidence="2 4">GB-M1</strain>
    </source>
</reference>
<reference evidence="2" key="4">
    <citation type="journal article" date="2009" name="BMC Genomics">
        <title>Identification of transcriptional signals in Encephalitozoon cuniculi widespread among Microsporidia phylum: support for accurate structural genome annotation.</title>
        <authorList>
            <person name="Peyretaillade E."/>
            <person name="Goncalves O."/>
            <person name="Terrat S."/>
            <person name="Dugat-Bony E."/>
            <person name="Wincker P."/>
            <person name="Cornman R.S."/>
            <person name="Evans J.D."/>
            <person name="Delbac F."/>
            <person name="Peyret P."/>
        </authorList>
    </citation>
    <scope>NUCLEOTIDE SEQUENCE</scope>
    <source>
        <strain evidence="2">GB-M1</strain>
    </source>
</reference>
<dbReference type="Proteomes" id="UP000000819">
    <property type="component" value="Chromosome I"/>
</dbReference>
<feature type="transmembrane region" description="Helical" evidence="1">
    <location>
        <begin position="46"/>
        <end position="66"/>
    </location>
</feature>
<protein>
    <submittedName>
        <fullName evidence="2">Uncharacterized protein</fullName>
    </submittedName>
</protein>
<evidence type="ECO:0000313" key="2">
    <source>
        <dbReference type="EMBL" id="CAD24874.1"/>
    </source>
</evidence>
<reference evidence="4" key="2">
    <citation type="journal article" date="2001" name="Genome Res.">
        <title>Sequence and analysis of chromosome I of the amitochondriate intracellular parasite Encephalitozoon cuniculi (Microspora).</title>
        <authorList>
            <person name="Peyret P."/>
            <person name="Katinka M.D."/>
            <person name="Duprat S."/>
            <person name="Duffieux F."/>
            <person name="Barbe V."/>
            <person name="Barbazanges M."/>
            <person name="Weissenbach J."/>
            <person name="Saurin W."/>
            <person name="Vivares C.P."/>
        </authorList>
    </citation>
    <scope>NUCLEOTIDE SEQUENCE [LARGE SCALE GENOMIC DNA]</scope>
    <source>
        <strain evidence="4">GB-M1</strain>
    </source>
</reference>
<dbReference type="AlphaFoldDB" id="Q8ST71"/>